<protein>
    <recommendedName>
        <fullName evidence="3">5'-nucleotidase</fullName>
        <ecNumber evidence="3">3.1.3.5</ecNumber>
    </recommendedName>
</protein>
<dbReference type="PANTHER" id="PTHR11575:SF24">
    <property type="entry name" value="5'-NUCLEOTIDASE"/>
    <property type="match status" value="1"/>
</dbReference>
<evidence type="ECO:0000259" key="10">
    <source>
        <dbReference type="Pfam" id="PF02872"/>
    </source>
</evidence>
<dbReference type="PRINTS" id="PR01607">
    <property type="entry name" value="APYRASEFAMLY"/>
</dbReference>
<dbReference type="GO" id="GO:0008253">
    <property type="term" value="F:5'-nucleotidase activity"/>
    <property type="evidence" value="ECO:0007669"/>
    <property type="project" value="UniProtKB-EC"/>
</dbReference>
<dbReference type="EC" id="3.1.3.5" evidence="3"/>
<dbReference type="Pfam" id="PF02872">
    <property type="entry name" value="5_nucleotid_C"/>
    <property type="match status" value="1"/>
</dbReference>
<comment type="catalytic activity">
    <reaction evidence="1">
        <text>a ribonucleoside 5'-phosphate + H2O = a ribonucleoside + phosphate</text>
        <dbReference type="Rhea" id="RHEA:12484"/>
        <dbReference type="ChEBI" id="CHEBI:15377"/>
        <dbReference type="ChEBI" id="CHEBI:18254"/>
        <dbReference type="ChEBI" id="CHEBI:43474"/>
        <dbReference type="ChEBI" id="CHEBI:58043"/>
        <dbReference type="EC" id="3.1.3.5"/>
    </reaction>
</comment>
<dbReference type="Gene3D" id="3.90.780.10">
    <property type="entry name" value="5'-Nucleotidase, C-terminal domain"/>
    <property type="match status" value="1"/>
</dbReference>
<evidence type="ECO:0000256" key="7">
    <source>
        <dbReference type="ARBA" id="ARBA00022801"/>
    </source>
</evidence>
<dbReference type="AlphaFoldDB" id="A0A2J7RHZ6"/>
<feature type="domain" description="5'-Nucleotidase C-terminal" evidence="10">
    <location>
        <begin position="345"/>
        <end position="525"/>
    </location>
</feature>
<keyword evidence="5 8" id="KW-0732">Signal</keyword>
<keyword evidence="6 8" id="KW-0547">Nucleotide-binding</keyword>
<dbReference type="GO" id="GO:0006196">
    <property type="term" value="P:AMP catabolic process"/>
    <property type="evidence" value="ECO:0007669"/>
    <property type="project" value="TreeGrafter"/>
</dbReference>
<dbReference type="Gene3D" id="3.60.21.10">
    <property type="match status" value="1"/>
</dbReference>
<dbReference type="InterPro" id="IPR004843">
    <property type="entry name" value="Calcineurin-like_PHP"/>
</dbReference>
<proteinExistence type="inferred from homology"/>
<organism evidence="11 12">
    <name type="scientific">Cryptotermes secundus</name>
    <dbReference type="NCBI Taxonomy" id="105785"/>
    <lineage>
        <taxon>Eukaryota</taxon>
        <taxon>Metazoa</taxon>
        <taxon>Ecdysozoa</taxon>
        <taxon>Arthropoda</taxon>
        <taxon>Hexapoda</taxon>
        <taxon>Insecta</taxon>
        <taxon>Pterygota</taxon>
        <taxon>Neoptera</taxon>
        <taxon>Polyneoptera</taxon>
        <taxon>Dictyoptera</taxon>
        <taxon>Blattodea</taxon>
        <taxon>Blattoidea</taxon>
        <taxon>Termitoidae</taxon>
        <taxon>Kalotermitidae</taxon>
        <taxon>Cryptotermitinae</taxon>
        <taxon>Cryptotermes</taxon>
    </lineage>
</organism>
<evidence type="ECO:0000256" key="6">
    <source>
        <dbReference type="ARBA" id="ARBA00022741"/>
    </source>
</evidence>
<dbReference type="InterPro" id="IPR008334">
    <property type="entry name" value="5'-Nucleotdase_C"/>
</dbReference>
<evidence type="ECO:0000256" key="8">
    <source>
        <dbReference type="RuleBase" id="RU362119"/>
    </source>
</evidence>
<dbReference type="FunFam" id="3.90.780.10:FF:000001">
    <property type="entry name" value="NT5E isoform 3"/>
    <property type="match status" value="1"/>
</dbReference>
<dbReference type="InterPro" id="IPR006179">
    <property type="entry name" value="5_nucleotidase/apyrase"/>
</dbReference>
<dbReference type="InterPro" id="IPR029052">
    <property type="entry name" value="Metallo-depent_PP-like"/>
</dbReference>
<sequence>MAKSGKVTAVLACVAMLSVTTLADTFKLLIVHTNDMHSRFEQTSKSSGVCSEQEAAKNQCFGGFPRVSEAVTLARARSKMENTQSLFLIAGDIYQGTLFYTIYKWKIVAKLTNMLRPDAMSLGNHEFDDGVKSLVPFINNATFPILASNLDLRKEQDLYRPNLKNSVVFDLGGVKVAVIGYVTPDTKFISQAGEVEFLDEVESIKAEAERIKEREPDVRIFIALGHSGFEMDQKIAAGVPDIDAVVGGHTNTFLYSGSKPDSEDPEGIYPTFVTQESGRRIPVVQAYAYTKYLGQLSLEFDSQGEVIHAVGNPLLLDHNVEQDPFILEELNKWKKNISLMADEEIGRTKVLLDGDTKHCRVHECNLGNFITDAYIDYMARLHKLNYGKGWTDTPISIQNGGSIRASIDVSSKGGKVTMADLMAVLPFINNMVRMSLKGSDLLEVLEWSVFDYNADEHKGKFLQYSGLRVEYDLHKPNGKRVVRALARCGECRVPIYEPIDPNKSYYVITTAFLAKGGDDFKVLKQNYRSQHEMDITDTDMVKEYFRRRSPVYPGVEGRTKFVNHIESAASIMRSSILMPFIISLATVLSTP</sequence>
<evidence type="ECO:0000313" key="11">
    <source>
        <dbReference type="EMBL" id="PNF40458.1"/>
    </source>
</evidence>
<dbReference type="EMBL" id="NEVH01003506">
    <property type="protein sequence ID" value="PNF40459.1"/>
    <property type="molecule type" value="Genomic_DNA"/>
</dbReference>
<dbReference type="GO" id="GO:0046872">
    <property type="term" value="F:metal ion binding"/>
    <property type="evidence" value="ECO:0007669"/>
    <property type="project" value="UniProtKB-KW"/>
</dbReference>
<keyword evidence="12" id="KW-1185">Reference proteome</keyword>
<evidence type="ECO:0000256" key="4">
    <source>
        <dbReference type="ARBA" id="ARBA00022723"/>
    </source>
</evidence>
<dbReference type="InterPro" id="IPR006146">
    <property type="entry name" value="5'-Nucleotdase_CS"/>
</dbReference>
<dbReference type="GO" id="GO:0000166">
    <property type="term" value="F:nucleotide binding"/>
    <property type="evidence" value="ECO:0007669"/>
    <property type="project" value="UniProtKB-KW"/>
</dbReference>
<dbReference type="PANTHER" id="PTHR11575">
    <property type="entry name" value="5'-NUCLEOTIDASE-RELATED"/>
    <property type="match status" value="1"/>
</dbReference>
<dbReference type="CDD" id="cd07409">
    <property type="entry name" value="MPP_CD73_N"/>
    <property type="match status" value="1"/>
</dbReference>
<reference evidence="11 12" key="1">
    <citation type="submission" date="2017-12" db="EMBL/GenBank/DDBJ databases">
        <title>Hemimetabolous genomes reveal molecular basis of termite eusociality.</title>
        <authorList>
            <person name="Harrison M.C."/>
            <person name="Jongepier E."/>
            <person name="Robertson H.M."/>
            <person name="Arning N."/>
            <person name="Bitard-Feildel T."/>
            <person name="Chao H."/>
            <person name="Childers C.P."/>
            <person name="Dinh H."/>
            <person name="Doddapaneni H."/>
            <person name="Dugan S."/>
            <person name="Gowin J."/>
            <person name="Greiner C."/>
            <person name="Han Y."/>
            <person name="Hu H."/>
            <person name="Hughes D.S.T."/>
            <person name="Huylmans A.-K."/>
            <person name="Kemena C."/>
            <person name="Kremer L.P.M."/>
            <person name="Lee S.L."/>
            <person name="Lopez-Ezquerra A."/>
            <person name="Mallet L."/>
            <person name="Monroy-Kuhn J.M."/>
            <person name="Moser A."/>
            <person name="Murali S.C."/>
            <person name="Muzny D.M."/>
            <person name="Otani S."/>
            <person name="Piulachs M.-D."/>
            <person name="Poelchau M."/>
            <person name="Qu J."/>
            <person name="Schaub F."/>
            <person name="Wada-Katsumata A."/>
            <person name="Worley K.C."/>
            <person name="Xie Q."/>
            <person name="Ylla G."/>
            <person name="Poulsen M."/>
            <person name="Gibbs R.A."/>
            <person name="Schal C."/>
            <person name="Richards S."/>
            <person name="Belles X."/>
            <person name="Korb J."/>
            <person name="Bornberg-Bauer E."/>
        </authorList>
    </citation>
    <scope>NUCLEOTIDE SEQUENCE [LARGE SCALE GENOMIC DNA]</scope>
    <source>
        <tissue evidence="11">Whole body</tissue>
    </source>
</reference>
<dbReference type="STRING" id="105785.A0A2J7RHZ6"/>
<dbReference type="PROSITE" id="PS00785">
    <property type="entry name" value="5_NUCLEOTIDASE_1"/>
    <property type="match status" value="1"/>
</dbReference>
<accession>A0A2J7RHZ6</accession>
<dbReference type="SUPFAM" id="SSF55816">
    <property type="entry name" value="5'-nucleotidase (syn. UDP-sugar hydrolase), C-terminal domain"/>
    <property type="match status" value="1"/>
</dbReference>
<feature type="signal peptide" evidence="8">
    <location>
        <begin position="1"/>
        <end position="23"/>
    </location>
</feature>
<dbReference type="FunCoup" id="A0A2J7RHZ6">
    <property type="interactions" value="132"/>
</dbReference>
<evidence type="ECO:0000313" key="12">
    <source>
        <dbReference type="Proteomes" id="UP000235965"/>
    </source>
</evidence>
<evidence type="ECO:0000256" key="5">
    <source>
        <dbReference type="ARBA" id="ARBA00022729"/>
    </source>
</evidence>
<dbReference type="InParanoid" id="A0A2J7RHZ6"/>
<evidence type="ECO:0000256" key="1">
    <source>
        <dbReference type="ARBA" id="ARBA00000815"/>
    </source>
</evidence>
<dbReference type="OrthoDB" id="7722975at2759"/>
<dbReference type="Proteomes" id="UP000235965">
    <property type="component" value="Unassembled WGS sequence"/>
</dbReference>
<feature type="chain" id="PRO_5014485098" description="5'-nucleotidase" evidence="8">
    <location>
        <begin position="24"/>
        <end position="591"/>
    </location>
</feature>
<dbReference type="Pfam" id="PF00149">
    <property type="entry name" value="Metallophos"/>
    <property type="match status" value="1"/>
</dbReference>
<dbReference type="GO" id="GO:0005886">
    <property type="term" value="C:plasma membrane"/>
    <property type="evidence" value="ECO:0007669"/>
    <property type="project" value="TreeGrafter"/>
</dbReference>
<keyword evidence="7 8" id="KW-0378">Hydrolase</keyword>
<evidence type="ECO:0000256" key="3">
    <source>
        <dbReference type="ARBA" id="ARBA00012643"/>
    </source>
</evidence>
<dbReference type="SUPFAM" id="SSF56300">
    <property type="entry name" value="Metallo-dependent phosphatases"/>
    <property type="match status" value="1"/>
</dbReference>
<dbReference type="EMBL" id="NEVH01003506">
    <property type="protein sequence ID" value="PNF40458.1"/>
    <property type="molecule type" value="Genomic_DNA"/>
</dbReference>
<dbReference type="InterPro" id="IPR036907">
    <property type="entry name" value="5'-Nucleotdase_C_sf"/>
</dbReference>
<feature type="domain" description="Calcineurin-like phosphoesterase" evidence="9">
    <location>
        <begin position="30"/>
        <end position="250"/>
    </location>
</feature>
<name>A0A2J7RHZ6_9NEOP</name>
<keyword evidence="4" id="KW-0479">Metal-binding</keyword>
<dbReference type="PROSITE" id="PS00786">
    <property type="entry name" value="5_NUCLEOTIDASE_2"/>
    <property type="match status" value="1"/>
</dbReference>
<gene>
    <name evidence="11" type="ORF">B7P43_G14344</name>
</gene>
<evidence type="ECO:0000259" key="9">
    <source>
        <dbReference type="Pfam" id="PF00149"/>
    </source>
</evidence>
<comment type="similarity">
    <text evidence="2 8">Belongs to the 5'-nucleotidase family.</text>
</comment>
<dbReference type="FunFam" id="3.60.21.10:FF:000020">
    <property type="entry name" value="NT5E isoform 4"/>
    <property type="match status" value="1"/>
</dbReference>
<comment type="caution">
    <text evidence="11">The sequence shown here is derived from an EMBL/GenBank/DDBJ whole genome shotgun (WGS) entry which is preliminary data.</text>
</comment>
<evidence type="ECO:0000256" key="2">
    <source>
        <dbReference type="ARBA" id="ARBA00006654"/>
    </source>
</evidence>